<feature type="signal peptide" evidence="2">
    <location>
        <begin position="1"/>
        <end position="18"/>
    </location>
</feature>
<organism evidence="3 4">
    <name type="scientific">Sphingobium rhizovicinum</name>
    <dbReference type="NCBI Taxonomy" id="432308"/>
    <lineage>
        <taxon>Bacteria</taxon>
        <taxon>Pseudomonadati</taxon>
        <taxon>Pseudomonadota</taxon>
        <taxon>Alphaproteobacteria</taxon>
        <taxon>Sphingomonadales</taxon>
        <taxon>Sphingomonadaceae</taxon>
        <taxon>Sphingobium</taxon>
    </lineage>
</organism>
<reference evidence="4" key="1">
    <citation type="journal article" date="2019" name="Int. J. Syst. Evol. Microbiol.">
        <title>The Global Catalogue of Microorganisms (GCM) 10K type strain sequencing project: providing services to taxonomists for standard genome sequencing and annotation.</title>
        <authorList>
            <consortium name="The Broad Institute Genomics Platform"/>
            <consortium name="The Broad Institute Genome Sequencing Center for Infectious Disease"/>
            <person name="Wu L."/>
            <person name="Ma J."/>
        </authorList>
    </citation>
    <scope>NUCLEOTIDE SEQUENCE [LARGE SCALE GENOMIC DNA]</scope>
    <source>
        <strain evidence="4">CCM 7491</strain>
    </source>
</reference>
<dbReference type="RefSeq" id="WP_380797897.1">
    <property type="nucleotide sequence ID" value="NZ_JBHRVU010000004.1"/>
</dbReference>
<keyword evidence="2" id="KW-0732">Signal</keyword>
<evidence type="ECO:0000256" key="1">
    <source>
        <dbReference type="SAM" id="Phobius"/>
    </source>
</evidence>
<keyword evidence="1" id="KW-0472">Membrane</keyword>
<proteinExistence type="predicted"/>
<keyword evidence="4" id="KW-1185">Reference proteome</keyword>
<name>A0ABV7NK73_9SPHN</name>
<evidence type="ECO:0000313" key="3">
    <source>
        <dbReference type="EMBL" id="MFC3443227.1"/>
    </source>
</evidence>
<gene>
    <name evidence="3" type="ORF">ACFOKF_18880</name>
</gene>
<dbReference type="Proteomes" id="UP001595681">
    <property type="component" value="Unassembled WGS sequence"/>
</dbReference>
<feature type="chain" id="PRO_5047027802" evidence="2">
    <location>
        <begin position="19"/>
        <end position="80"/>
    </location>
</feature>
<keyword evidence="1" id="KW-1133">Transmembrane helix</keyword>
<accession>A0ABV7NK73</accession>
<evidence type="ECO:0000313" key="4">
    <source>
        <dbReference type="Proteomes" id="UP001595681"/>
    </source>
</evidence>
<evidence type="ECO:0000256" key="2">
    <source>
        <dbReference type="SAM" id="SignalP"/>
    </source>
</evidence>
<keyword evidence="1" id="KW-0812">Transmembrane</keyword>
<sequence length="80" mass="8242">MGEPVLLFWLSLVPLSFAADDSAYSTGATAAYGIVLGAAAIGYFLTERAIVAATASIRSWRGLGMEEGMGNVAIYGVAIP</sequence>
<dbReference type="EMBL" id="JBHRVU010000004">
    <property type="protein sequence ID" value="MFC3443227.1"/>
    <property type="molecule type" value="Genomic_DNA"/>
</dbReference>
<feature type="transmembrane region" description="Helical" evidence="1">
    <location>
        <begin position="28"/>
        <end position="46"/>
    </location>
</feature>
<protein>
    <submittedName>
        <fullName evidence="3">Uncharacterized protein</fullName>
    </submittedName>
</protein>
<comment type="caution">
    <text evidence="3">The sequence shown here is derived from an EMBL/GenBank/DDBJ whole genome shotgun (WGS) entry which is preliminary data.</text>
</comment>